<dbReference type="PATRIC" id="fig|261654.4.peg.3173"/>
<gene>
    <name evidence="1" type="ORF">GA0070611_3121</name>
</gene>
<sequence length="68" mass="7666">MLWFETANGSYWFPQPTLRWTTLCSAQCEAGDIRKAVSCGPARCTGWQNGQVTFLPGERQNNGRGHYL</sequence>
<keyword evidence="2" id="KW-1185">Reference proteome</keyword>
<dbReference type="AlphaFoldDB" id="A0A1A8ZNP3"/>
<dbReference type="EMBL" id="LT594323">
    <property type="protein sequence ID" value="SBT45721.1"/>
    <property type="molecule type" value="Genomic_DNA"/>
</dbReference>
<organism evidence="1 2">
    <name type="scientific">Micromonospora auratinigra</name>
    <dbReference type="NCBI Taxonomy" id="261654"/>
    <lineage>
        <taxon>Bacteria</taxon>
        <taxon>Bacillati</taxon>
        <taxon>Actinomycetota</taxon>
        <taxon>Actinomycetes</taxon>
        <taxon>Micromonosporales</taxon>
        <taxon>Micromonosporaceae</taxon>
        <taxon>Micromonospora</taxon>
    </lineage>
</organism>
<name>A0A1A8ZNP3_9ACTN</name>
<proteinExistence type="predicted"/>
<protein>
    <submittedName>
        <fullName evidence="1">Uncharacterized protein</fullName>
    </submittedName>
</protein>
<reference evidence="2" key="1">
    <citation type="submission" date="2016-06" db="EMBL/GenBank/DDBJ databases">
        <authorList>
            <person name="Varghese N."/>
            <person name="Submissions Spin"/>
        </authorList>
    </citation>
    <scope>NUCLEOTIDE SEQUENCE [LARGE SCALE GENOMIC DNA]</scope>
    <source>
        <strain evidence="2">DSM 44815</strain>
    </source>
</reference>
<accession>A0A1A8ZNP3</accession>
<dbReference type="Proteomes" id="UP000199385">
    <property type="component" value="Chromosome I"/>
</dbReference>
<evidence type="ECO:0000313" key="1">
    <source>
        <dbReference type="EMBL" id="SBT45721.1"/>
    </source>
</evidence>
<evidence type="ECO:0000313" key="2">
    <source>
        <dbReference type="Proteomes" id="UP000199385"/>
    </source>
</evidence>